<dbReference type="PANTHER" id="PTHR11690">
    <property type="entry name" value="AMILORIDE-SENSITIVE SODIUM CHANNEL-RELATED"/>
    <property type="match status" value="1"/>
</dbReference>
<accession>A0A8S4PK40</accession>
<evidence type="ECO:0000256" key="3">
    <source>
        <dbReference type="ARBA" id="ARBA00022461"/>
    </source>
</evidence>
<evidence type="ECO:0000256" key="1">
    <source>
        <dbReference type="ARBA" id="ARBA00004141"/>
    </source>
</evidence>
<keyword evidence="5 12" id="KW-1133">Transmembrane helix</keyword>
<evidence type="ECO:0000313" key="13">
    <source>
        <dbReference type="EMBL" id="CAH1793509.1"/>
    </source>
</evidence>
<dbReference type="Pfam" id="PF00858">
    <property type="entry name" value="ASC"/>
    <property type="match status" value="1"/>
</dbReference>
<evidence type="ECO:0000256" key="7">
    <source>
        <dbReference type="ARBA" id="ARBA00023065"/>
    </source>
</evidence>
<evidence type="ECO:0000256" key="6">
    <source>
        <dbReference type="ARBA" id="ARBA00023053"/>
    </source>
</evidence>
<dbReference type="InterPro" id="IPR001873">
    <property type="entry name" value="ENaC"/>
</dbReference>
<keyword evidence="3 11" id="KW-0894">Sodium channel</keyword>
<dbReference type="GO" id="GO:0015280">
    <property type="term" value="F:ligand-gated sodium channel activity"/>
    <property type="evidence" value="ECO:0007669"/>
    <property type="project" value="TreeGrafter"/>
</dbReference>
<gene>
    <name evidence="13" type="ORF">OFUS_LOCUS18351</name>
</gene>
<evidence type="ECO:0000256" key="4">
    <source>
        <dbReference type="ARBA" id="ARBA00022692"/>
    </source>
</evidence>
<dbReference type="PANTHER" id="PTHR11690:SF248">
    <property type="entry name" value="PICKPOCKET 17, ISOFORM A"/>
    <property type="match status" value="1"/>
</dbReference>
<dbReference type="EMBL" id="CAIIXF020000009">
    <property type="protein sequence ID" value="CAH1793509.1"/>
    <property type="molecule type" value="Genomic_DNA"/>
</dbReference>
<sequence length="643" mass="74225">MSKEPNMEGWSKAQIRNYRGTLLYGTDTSHIHPISPKIQKKNINGGVWEKNLPPNRPAVLTEEQLKEWHDVKTATGDFADVSTTHGVLQIHTSTTWITKFFWFAVVVSVSSMTINGLVLIFQRYLKFPVKDSIMKEYKVMAFPSVTICGIYPLQSRENDNKTALTKMLIYELERRDILYKKAEKLLVAGNKTEFWESIKAYKKRLITNERYFETIQDPKLEYLYTNFKDMVIQCTYNGVTCSEDDFEEFEHAMYGKCFTFRTNKFEEEYIAKETGPSTGITIIMFTGTFDPLEDQDTQDYGFSTEHATASDGVRMNIHPPSSMPQPYNKGMDLAPGHFTSIGLTQTLRSTLIPPHGDCTYNRYNPGTNFSYTKDTCLMTCLQTNVKRECGCFTPRGPIPAGTNLSLPENVYCGKFEHFLVYYGEHNITSNAMNESIDADYTQRIFEELTPKLDCENRILQTFYRKYAEDCKCARPCDEIGYKQVINLSQWPHEKYYQGLDKRRFFELINGNPVSKKYFEEKLDTDKLDQYLADTTKFTEETNKDIYGHTMFTKYQLANKLIEKNFIKLNVYFQSLEVEIVSSSKAYQLDQVISDIGGVFGFYIGISIVSIFELGSLLMKIGKITMCARKPEEMKKRQKVVHLI</sequence>
<feature type="transmembrane region" description="Helical" evidence="12">
    <location>
        <begin position="100"/>
        <end position="125"/>
    </location>
</feature>
<dbReference type="GO" id="GO:0005886">
    <property type="term" value="C:plasma membrane"/>
    <property type="evidence" value="ECO:0007669"/>
    <property type="project" value="TreeGrafter"/>
</dbReference>
<comment type="subcellular location">
    <subcellularLocation>
        <location evidence="1">Membrane</location>
        <topology evidence="1">Multi-pass membrane protein</topology>
    </subcellularLocation>
</comment>
<evidence type="ECO:0000313" key="14">
    <source>
        <dbReference type="Proteomes" id="UP000749559"/>
    </source>
</evidence>
<name>A0A8S4PK40_OWEFU</name>
<evidence type="ECO:0000256" key="12">
    <source>
        <dbReference type="SAM" id="Phobius"/>
    </source>
</evidence>
<evidence type="ECO:0000256" key="8">
    <source>
        <dbReference type="ARBA" id="ARBA00023136"/>
    </source>
</evidence>
<proteinExistence type="inferred from homology"/>
<keyword evidence="10 11" id="KW-0407">Ion channel</keyword>
<keyword evidence="2 11" id="KW-0813">Transport</keyword>
<evidence type="ECO:0000256" key="9">
    <source>
        <dbReference type="ARBA" id="ARBA00023201"/>
    </source>
</evidence>
<organism evidence="13 14">
    <name type="scientific">Owenia fusiformis</name>
    <name type="common">Polychaete worm</name>
    <dbReference type="NCBI Taxonomy" id="6347"/>
    <lineage>
        <taxon>Eukaryota</taxon>
        <taxon>Metazoa</taxon>
        <taxon>Spiralia</taxon>
        <taxon>Lophotrochozoa</taxon>
        <taxon>Annelida</taxon>
        <taxon>Polychaeta</taxon>
        <taxon>Sedentaria</taxon>
        <taxon>Canalipalpata</taxon>
        <taxon>Sabellida</taxon>
        <taxon>Oweniida</taxon>
        <taxon>Oweniidae</taxon>
        <taxon>Owenia</taxon>
    </lineage>
</organism>
<protein>
    <submittedName>
        <fullName evidence="13">Uncharacterized protein</fullName>
    </submittedName>
</protein>
<keyword evidence="6" id="KW-0915">Sodium</keyword>
<keyword evidence="8 12" id="KW-0472">Membrane</keyword>
<keyword evidence="4 11" id="KW-0812">Transmembrane</keyword>
<keyword evidence="7 11" id="KW-0406">Ion transport</keyword>
<keyword evidence="14" id="KW-1185">Reference proteome</keyword>
<evidence type="ECO:0000256" key="2">
    <source>
        <dbReference type="ARBA" id="ARBA00022448"/>
    </source>
</evidence>
<feature type="transmembrane region" description="Helical" evidence="12">
    <location>
        <begin position="599"/>
        <end position="618"/>
    </location>
</feature>
<evidence type="ECO:0000256" key="10">
    <source>
        <dbReference type="ARBA" id="ARBA00023303"/>
    </source>
</evidence>
<evidence type="ECO:0000256" key="11">
    <source>
        <dbReference type="RuleBase" id="RU000679"/>
    </source>
</evidence>
<dbReference type="Gene3D" id="2.60.470.10">
    <property type="entry name" value="Acid-sensing ion channels like domains"/>
    <property type="match status" value="1"/>
</dbReference>
<evidence type="ECO:0000256" key="5">
    <source>
        <dbReference type="ARBA" id="ARBA00022989"/>
    </source>
</evidence>
<dbReference type="Gene3D" id="1.10.287.770">
    <property type="entry name" value="YojJ-like"/>
    <property type="match status" value="1"/>
</dbReference>
<dbReference type="OrthoDB" id="6021021at2759"/>
<dbReference type="AlphaFoldDB" id="A0A8S4PK40"/>
<keyword evidence="9 11" id="KW-0739">Sodium transport</keyword>
<dbReference type="Proteomes" id="UP000749559">
    <property type="component" value="Unassembled WGS sequence"/>
</dbReference>
<reference evidence="13" key="1">
    <citation type="submission" date="2022-03" db="EMBL/GenBank/DDBJ databases">
        <authorList>
            <person name="Martin C."/>
        </authorList>
    </citation>
    <scope>NUCLEOTIDE SEQUENCE</scope>
</reference>
<comment type="similarity">
    <text evidence="11">Belongs to the amiloride-sensitive sodium channel (TC 1.A.6) family.</text>
</comment>
<comment type="caution">
    <text evidence="13">The sequence shown here is derived from an EMBL/GenBank/DDBJ whole genome shotgun (WGS) entry which is preliminary data.</text>
</comment>
<dbReference type="PRINTS" id="PR01078">
    <property type="entry name" value="AMINACHANNEL"/>
</dbReference>